<keyword evidence="2" id="KW-1185">Reference proteome</keyword>
<evidence type="ECO:0000313" key="2">
    <source>
        <dbReference type="Proteomes" id="UP001500021"/>
    </source>
</evidence>
<evidence type="ECO:0000313" key="1">
    <source>
        <dbReference type="EMBL" id="GAA0820205.1"/>
    </source>
</evidence>
<name>A0ABP3WIC2_9GAMM</name>
<evidence type="ECO:0008006" key="3">
    <source>
        <dbReference type="Google" id="ProtNLM"/>
    </source>
</evidence>
<gene>
    <name evidence="1" type="ORF">GCM10009111_25330</name>
</gene>
<proteinExistence type="predicted"/>
<reference evidence="2" key="1">
    <citation type="journal article" date="2019" name="Int. J. Syst. Evol. Microbiol.">
        <title>The Global Catalogue of Microorganisms (GCM) 10K type strain sequencing project: providing services to taxonomists for standard genome sequencing and annotation.</title>
        <authorList>
            <consortium name="The Broad Institute Genomics Platform"/>
            <consortium name="The Broad Institute Genome Sequencing Center for Infectious Disease"/>
            <person name="Wu L."/>
            <person name="Ma J."/>
        </authorList>
    </citation>
    <scope>NUCLEOTIDE SEQUENCE [LARGE SCALE GENOMIC DNA]</scope>
    <source>
        <strain evidence="2">JCM 15608</strain>
    </source>
</reference>
<dbReference type="Gene3D" id="2.40.160.10">
    <property type="entry name" value="Porin"/>
    <property type="match status" value="1"/>
</dbReference>
<dbReference type="Proteomes" id="UP001500021">
    <property type="component" value="Unassembled WGS sequence"/>
</dbReference>
<comment type="caution">
    <text evidence="1">The sequence shown here is derived from an EMBL/GenBank/DDBJ whole genome shotgun (WGS) entry which is preliminary data.</text>
</comment>
<dbReference type="InterPro" id="IPR023614">
    <property type="entry name" value="Porin_dom_sf"/>
</dbReference>
<organism evidence="1 2">
    <name type="scientific">Colwellia asteriadis</name>
    <dbReference type="NCBI Taxonomy" id="517723"/>
    <lineage>
        <taxon>Bacteria</taxon>
        <taxon>Pseudomonadati</taxon>
        <taxon>Pseudomonadota</taxon>
        <taxon>Gammaproteobacteria</taxon>
        <taxon>Alteromonadales</taxon>
        <taxon>Colwelliaceae</taxon>
        <taxon>Colwellia</taxon>
    </lineage>
</organism>
<dbReference type="RefSeq" id="WP_343817887.1">
    <property type="nucleotide sequence ID" value="NZ_BAAAFA010000008.1"/>
</dbReference>
<dbReference type="EMBL" id="BAAAFA010000008">
    <property type="protein sequence ID" value="GAA0820205.1"/>
    <property type="molecule type" value="Genomic_DNA"/>
</dbReference>
<dbReference type="SUPFAM" id="SSF56935">
    <property type="entry name" value="Porins"/>
    <property type="match status" value="1"/>
</dbReference>
<protein>
    <recommendedName>
        <fullName evidence="3">Porin</fullName>
    </recommendedName>
</protein>
<accession>A0ABP3WIC2</accession>
<sequence length="82" mass="9267">MNKAVFFSVVSITASTFSPLCSALELYKDEKSTADFNGNLSAYYLKADDISQVEDGFSRVYFDLSHHIKHNWQAIAKLEWGV</sequence>